<evidence type="ECO:0000313" key="2">
    <source>
        <dbReference type="Proteomes" id="UP000326757"/>
    </source>
</evidence>
<reference evidence="1 2" key="1">
    <citation type="submission" date="2019-06" db="EMBL/GenBank/DDBJ databases">
        <title>Genome Sequence of the Brown Rot Fungal Pathogen Monilinia laxa.</title>
        <authorList>
            <person name="De Miccolis Angelini R.M."/>
            <person name="Landi L."/>
            <person name="Abate D."/>
            <person name="Pollastro S."/>
            <person name="Romanazzi G."/>
            <person name="Faretra F."/>
        </authorList>
    </citation>
    <scope>NUCLEOTIDE SEQUENCE [LARGE SCALE GENOMIC DNA]</scope>
    <source>
        <strain evidence="1 2">Mlax316</strain>
    </source>
</reference>
<keyword evidence="2" id="KW-1185">Reference proteome</keyword>
<dbReference type="AlphaFoldDB" id="A0A5N6KEZ4"/>
<dbReference type="EMBL" id="VIGI01000003">
    <property type="protein sequence ID" value="KAB8302356.1"/>
    <property type="molecule type" value="Genomic_DNA"/>
</dbReference>
<accession>A0A5N6KEZ4</accession>
<comment type="caution">
    <text evidence="1">The sequence shown here is derived from an EMBL/GenBank/DDBJ whole genome shotgun (WGS) entry which is preliminary data.</text>
</comment>
<sequence length="130" mass="14428">MTRNSRFTYLPTYIPTYLQYSLSLSLSPGRSVILGFSGSGSGTTLSTLASCNQNNSIFYTNHIHTNPFHNLPKPTQFYPVLTKEQPYIGPTSFLKGIPFSTPGTKEYLSISREKEKITGREGKVRSGQAN</sequence>
<gene>
    <name evidence="1" type="ORF">EYC80_005785</name>
</gene>
<dbReference type="Proteomes" id="UP000326757">
    <property type="component" value="Unassembled WGS sequence"/>
</dbReference>
<organism evidence="1 2">
    <name type="scientific">Monilinia laxa</name>
    <name type="common">Brown rot fungus</name>
    <name type="synonym">Sclerotinia laxa</name>
    <dbReference type="NCBI Taxonomy" id="61186"/>
    <lineage>
        <taxon>Eukaryota</taxon>
        <taxon>Fungi</taxon>
        <taxon>Dikarya</taxon>
        <taxon>Ascomycota</taxon>
        <taxon>Pezizomycotina</taxon>
        <taxon>Leotiomycetes</taxon>
        <taxon>Helotiales</taxon>
        <taxon>Sclerotiniaceae</taxon>
        <taxon>Monilinia</taxon>
    </lineage>
</organism>
<evidence type="ECO:0000313" key="1">
    <source>
        <dbReference type="EMBL" id="KAB8302356.1"/>
    </source>
</evidence>
<proteinExistence type="predicted"/>
<protein>
    <submittedName>
        <fullName evidence="1">Uncharacterized protein</fullName>
    </submittedName>
</protein>
<name>A0A5N6KEZ4_MONLA</name>